<protein>
    <submittedName>
        <fullName evidence="2">Uncharacterized protein</fullName>
    </submittedName>
</protein>
<evidence type="ECO:0000313" key="3">
    <source>
        <dbReference type="Proteomes" id="UP001501509"/>
    </source>
</evidence>
<dbReference type="EMBL" id="BAAATD010000002">
    <property type="protein sequence ID" value="GAA2590303.1"/>
    <property type="molecule type" value="Genomic_DNA"/>
</dbReference>
<gene>
    <name evidence="2" type="ORF">GCM10010411_24100</name>
</gene>
<organism evidence="2 3">
    <name type="scientific">Actinomadura fulvescens</name>
    <dbReference type="NCBI Taxonomy" id="46160"/>
    <lineage>
        <taxon>Bacteria</taxon>
        <taxon>Bacillati</taxon>
        <taxon>Actinomycetota</taxon>
        <taxon>Actinomycetes</taxon>
        <taxon>Streptosporangiales</taxon>
        <taxon>Thermomonosporaceae</taxon>
        <taxon>Actinomadura</taxon>
    </lineage>
</organism>
<name>A0ABN3PLJ0_9ACTN</name>
<keyword evidence="3" id="KW-1185">Reference proteome</keyword>
<reference evidence="2 3" key="1">
    <citation type="journal article" date="2019" name="Int. J. Syst. Evol. Microbiol.">
        <title>The Global Catalogue of Microorganisms (GCM) 10K type strain sequencing project: providing services to taxonomists for standard genome sequencing and annotation.</title>
        <authorList>
            <consortium name="The Broad Institute Genomics Platform"/>
            <consortium name="The Broad Institute Genome Sequencing Center for Infectious Disease"/>
            <person name="Wu L."/>
            <person name="Ma J."/>
        </authorList>
    </citation>
    <scope>NUCLEOTIDE SEQUENCE [LARGE SCALE GENOMIC DNA]</scope>
    <source>
        <strain evidence="2 3">JCM 6833</strain>
    </source>
</reference>
<proteinExistence type="predicted"/>
<comment type="caution">
    <text evidence="2">The sequence shown here is derived from an EMBL/GenBank/DDBJ whole genome shotgun (WGS) entry which is preliminary data.</text>
</comment>
<feature type="region of interest" description="Disordered" evidence="1">
    <location>
        <begin position="236"/>
        <end position="261"/>
    </location>
</feature>
<dbReference type="Proteomes" id="UP001501509">
    <property type="component" value="Unassembled WGS sequence"/>
</dbReference>
<evidence type="ECO:0000256" key="1">
    <source>
        <dbReference type="SAM" id="MobiDB-lite"/>
    </source>
</evidence>
<accession>A0ABN3PLJ0</accession>
<sequence length="261" mass="27162">MQSFFKGAELPGESQAGQAQRPAEAHAAGHHRFFLFGQSLQSLGALDIGADAALATADLGIICGWVAYDHGDQALTRRLYSEAQLLAGSSGDAELQVHVLVNMAMQSNHLASLATQAGSAAGFAREGLRLADQAGDIAPARALATAAREYDEVPGGHEVGYIEWIDYRSTAELPMFPPIGPALAALSSPYAAVTSAALPQSPTTTTRECDSPPEGFVALIASARDWRQGVDRVAPCGEAGDAAGPRHGRLWGDEGNGDAVE</sequence>
<evidence type="ECO:0000313" key="2">
    <source>
        <dbReference type="EMBL" id="GAA2590303.1"/>
    </source>
</evidence>
<feature type="region of interest" description="Disordered" evidence="1">
    <location>
        <begin position="1"/>
        <end position="23"/>
    </location>
</feature>